<dbReference type="AlphaFoldDB" id="A0A239YI79"/>
<evidence type="ECO:0000256" key="1">
    <source>
        <dbReference type="SAM" id="Phobius"/>
    </source>
</evidence>
<dbReference type="RefSeq" id="WP_229726490.1">
    <property type="nucleotide sequence ID" value="NZ_BMDM01000003.1"/>
</dbReference>
<dbReference type="Proteomes" id="UP000242084">
    <property type="component" value="Chromosome 1"/>
</dbReference>
<name>A0A239YI79_9STAP</name>
<keyword evidence="3" id="KW-1185">Reference proteome</keyword>
<keyword evidence="1" id="KW-0472">Membrane</keyword>
<keyword evidence="1" id="KW-0812">Transmembrane</keyword>
<evidence type="ECO:0008006" key="4">
    <source>
        <dbReference type="Google" id="ProtNLM"/>
    </source>
</evidence>
<accession>A0A239YI79</accession>
<organism evidence="2 3">
    <name type="scientific">Mammaliicoccus stepanovicii</name>
    <dbReference type="NCBI Taxonomy" id="643214"/>
    <lineage>
        <taxon>Bacteria</taxon>
        <taxon>Bacillati</taxon>
        <taxon>Bacillota</taxon>
        <taxon>Bacilli</taxon>
        <taxon>Bacillales</taxon>
        <taxon>Staphylococcaceae</taxon>
        <taxon>Mammaliicoccus</taxon>
    </lineage>
</organism>
<dbReference type="EMBL" id="LT906462">
    <property type="protein sequence ID" value="SNV57894.1"/>
    <property type="molecule type" value="Genomic_DNA"/>
</dbReference>
<evidence type="ECO:0000313" key="3">
    <source>
        <dbReference type="Proteomes" id="UP000242084"/>
    </source>
</evidence>
<protein>
    <recommendedName>
        <fullName evidence="4">DUF4013 domain-containing protein</fullName>
    </recommendedName>
</protein>
<feature type="transmembrane region" description="Helical" evidence="1">
    <location>
        <begin position="245"/>
        <end position="269"/>
    </location>
</feature>
<gene>
    <name evidence="2" type="ORF">SAMEA4384403_00390</name>
</gene>
<sequence length="324" mass="36574">MFKFQKDFYKNGQGLHLKTILYSVLASIIMTIIMLIPGAAFLIGVITMSATQNDITGEPSGAGVATFIISMIIGIILSLVVYIFILIPMAYGMLKYYKDTDLSRTPRFKDLFMFLKKGNYVKTLKLTLIIFVLSVAIYIIIYIVVFIVEIIFFGIFGTSMAIMQPDSSGSNVGVMSISLIILILFMIVVMLAIFIPIYYIIIFIANTILVHVDQRSLPTFTKLSIGWNITSKGPNNAWKLLFSNLLYFIIAYIIFAVLCIISALIISILPTALQIIFGIFLYIIGFIYMIIISHFVYGSVVNFYHKNKNALYPPHNQENEQTNY</sequence>
<evidence type="ECO:0000313" key="2">
    <source>
        <dbReference type="EMBL" id="SNV57894.1"/>
    </source>
</evidence>
<feature type="transmembrane region" description="Helical" evidence="1">
    <location>
        <begin position="176"/>
        <end position="205"/>
    </location>
</feature>
<proteinExistence type="predicted"/>
<feature type="transmembrane region" description="Helical" evidence="1">
    <location>
        <begin position="275"/>
        <end position="297"/>
    </location>
</feature>
<dbReference type="KEGG" id="sste:SAMEA4384403_0390"/>
<reference evidence="2 3" key="1">
    <citation type="submission" date="2017-06" db="EMBL/GenBank/DDBJ databases">
        <authorList>
            <consortium name="Pathogen Informatics"/>
        </authorList>
    </citation>
    <scope>NUCLEOTIDE SEQUENCE [LARGE SCALE GENOMIC DNA]</scope>
    <source>
        <strain evidence="2 3">NCTC13839</strain>
    </source>
</reference>
<feature type="transmembrane region" description="Helical" evidence="1">
    <location>
        <begin position="126"/>
        <end position="156"/>
    </location>
</feature>
<keyword evidence="1" id="KW-1133">Transmembrane helix</keyword>
<feature type="transmembrane region" description="Helical" evidence="1">
    <location>
        <begin position="20"/>
        <end position="47"/>
    </location>
</feature>
<feature type="transmembrane region" description="Helical" evidence="1">
    <location>
        <begin position="67"/>
        <end position="94"/>
    </location>
</feature>